<keyword evidence="3" id="KW-1185">Reference proteome</keyword>
<organism evidence="2 3">
    <name type="scientific">Clostridium cellulovorans (strain ATCC 35296 / DSM 3052 / OCM 3 / 743B)</name>
    <dbReference type="NCBI Taxonomy" id="573061"/>
    <lineage>
        <taxon>Bacteria</taxon>
        <taxon>Bacillati</taxon>
        <taxon>Bacillota</taxon>
        <taxon>Clostridia</taxon>
        <taxon>Eubacteriales</taxon>
        <taxon>Clostridiaceae</taxon>
        <taxon>Clostridium</taxon>
    </lineage>
</organism>
<dbReference type="EMBL" id="CP002160">
    <property type="protein sequence ID" value="ADL53491.1"/>
    <property type="molecule type" value="Genomic_DNA"/>
</dbReference>
<dbReference type="STRING" id="573061.Clocel_3821"/>
<gene>
    <name evidence="2" type="ordered locus">Clocel_3821</name>
</gene>
<dbReference type="HOGENOM" id="CLU_1208070_0_0_9"/>
<dbReference type="Proteomes" id="UP000002730">
    <property type="component" value="Chromosome"/>
</dbReference>
<accession>D9SKR9</accession>
<dbReference type="AlphaFoldDB" id="D9SKR9"/>
<feature type="transmembrane region" description="Helical" evidence="1">
    <location>
        <begin position="32"/>
        <end position="55"/>
    </location>
</feature>
<sequence length="229" mass="26168">MKIRNFFSNGFAIVLVLSMLIVMIFDTDYDRFYKLAMITSIALILIFSIGIQMLIDRNKFSREVNMAISIGSGIGIGVIFTSIIIAFAIASVFNKDKIGNENIPLILVDFGINGDYQYEVHVDNYKSVLSQQTKYWVDESELSYFVFESKYSWVINFYENRLVKRLRDIKDGMEIYHSNLPDGINVYKDKEGESFVLVASNKIIDIKNSPDGISSDEILNIVYNKLLVS</sequence>
<evidence type="ECO:0000313" key="2">
    <source>
        <dbReference type="EMBL" id="ADL53491.1"/>
    </source>
</evidence>
<evidence type="ECO:0000256" key="1">
    <source>
        <dbReference type="SAM" id="Phobius"/>
    </source>
</evidence>
<proteinExistence type="predicted"/>
<name>D9SKR9_CLOC7</name>
<reference evidence="2 3" key="1">
    <citation type="submission" date="2010-08" db="EMBL/GenBank/DDBJ databases">
        <title>Complete sequence of Clostridium cellulovorans 743B.</title>
        <authorList>
            <consortium name="US DOE Joint Genome Institute"/>
            <person name="Lucas S."/>
            <person name="Copeland A."/>
            <person name="Lapidus A."/>
            <person name="Cheng J.-F."/>
            <person name="Bruce D."/>
            <person name="Goodwin L."/>
            <person name="Pitluck S."/>
            <person name="Chertkov O."/>
            <person name="Detter J.C."/>
            <person name="Han C."/>
            <person name="Tapia R."/>
            <person name="Land M."/>
            <person name="Hauser L."/>
            <person name="Chang Y.-J."/>
            <person name="Jeffries C."/>
            <person name="Kyrpides N."/>
            <person name="Ivanova N."/>
            <person name="Mikhailova N."/>
            <person name="Hemme C.L."/>
            <person name="Woyke T."/>
        </authorList>
    </citation>
    <scope>NUCLEOTIDE SEQUENCE [LARGE SCALE GENOMIC DNA]</scope>
    <source>
        <strain evidence="3">ATCC 35296 / DSM 3052 / OCM 3 / 743B</strain>
    </source>
</reference>
<protein>
    <submittedName>
        <fullName evidence="2">Uncharacterized protein</fullName>
    </submittedName>
</protein>
<keyword evidence="1" id="KW-1133">Transmembrane helix</keyword>
<feature type="transmembrane region" description="Helical" evidence="1">
    <location>
        <begin position="6"/>
        <end position="25"/>
    </location>
</feature>
<feature type="transmembrane region" description="Helical" evidence="1">
    <location>
        <begin position="67"/>
        <end position="93"/>
    </location>
</feature>
<dbReference type="KEGG" id="ccb:Clocel_3821"/>
<keyword evidence="1" id="KW-0472">Membrane</keyword>
<keyword evidence="1" id="KW-0812">Transmembrane</keyword>
<evidence type="ECO:0000313" key="3">
    <source>
        <dbReference type="Proteomes" id="UP000002730"/>
    </source>
</evidence>
<dbReference type="RefSeq" id="WP_010073831.1">
    <property type="nucleotide sequence ID" value="NC_014393.1"/>
</dbReference>